<feature type="region of interest" description="Disordered" evidence="1">
    <location>
        <begin position="224"/>
        <end position="254"/>
    </location>
</feature>
<dbReference type="AlphaFoldDB" id="A0A7R9AG71"/>
<keyword evidence="4" id="KW-1185">Reference proteome</keyword>
<feature type="compositionally biased region" description="Low complexity" evidence="1">
    <location>
        <begin position="230"/>
        <end position="247"/>
    </location>
</feature>
<dbReference type="OrthoDB" id="6346437at2759"/>
<dbReference type="Proteomes" id="UP000677054">
    <property type="component" value="Unassembled WGS sequence"/>
</dbReference>
<evidence type="ECO:0000259" key="2">
    <source>
        <dbReference type="Pfam" id="PF13837"/>
    </source>
</evidence>
<feature type="domain" description="Myb/SANT-like DNA-binding" evidence="2">
    <location>
        <begin position="99"/>
        <end position="186"/>
    </location>
</feature>
<dbReference type="Pfam" id="PF13837">
    <property type="entry name" value="Myb_DNA-bind_4"/>
    <property type="match status" value="1"/>
</dbReference>
<gene>
    <name evidence="3" type="ORF">DSTB1V02_LOCUS13069</name>
</gene>
<dbReference type="PANTHER" id="PTHR47595">
    <property type="entry name" value="HEAT SHOCK 70 KDA PROTEIN 14"/>
    <property type="match status" value="1"/>
</dbReference>
<sequence>MCEVKMAAKEEVCVLYLTGDSEGSEEQILKVAVNNMDDHLVSMSNIGEYLVPVNNIGDHLVSLSNIGEYLVPVNNTGDCPAPVNRVGSATTPSSSLGFPWNYDSIKLMLNLYKERKDLFQDGRIRKVKLWDEIAEAMKEHGYPSITGIACDKKFRNMKVTFMHTKDHNESSGNDCRKWVFFQDFQDIFQKEHSVDPACVVNVGVCNGSPSPDTPLQIESFIQQNSEEPEIPSSSGSKSSSKASPKIHSQGKKKCKSAPEWVSDLIKERNQFLKDVAQGLDKRVDLIAEAIRERNEILRQLNANIGEIIRNK</sequence>
<organism evidence="3">
    <name type="scientific">Darwinula stevensoni</name>
    <dbReference type="NCBI Taxonomy" id="69355"/>
    <lineage>
        <taxon>Eukaryota</taxon>
        <taxon>Metazoa</taxon>
        <taxon>Ecdysozoa</taxon>
        <taxon>Arthropoda</taxon>
        <taxon>Crustacea</taxon>
        <taxon>Oligostraca</taxon>
        <taxon>Ostracoda</taxon>
        <taxon>Podocopa</taxon>
        <taxon>Podocopida</taxon>
        <taxon>Darwinulocopina</taxon>
        <taxon>Darwinuloidea</taxon>
        <taxon>Darwinulidae</taxon>
        <taxon>Darwinula</taxon>
    </lineage>
</organism>
<accession>A0A7R9AG71</accession>
<dbReference type="Gene3D" id="1.10.10.60">
    <property type="entry name" value="Homeodomain-like"/>
    <property type="match status" value="1"/>
</dbReference>
<dbReference type="EMBL" id="CAJPEV010005646">
    <property type="protein sequence ID" value="CAG0903369.1"/>
    <property type="molecule type" value="Genomic_DNA"/>
</dbReference>
<dbReference type="InterPro" id="IPR044822">
    <property type="entry name" value="Myb_DNA-bind_4"/>
</dbReference>
<evidence type="ECO:0000313" key="3">
    <source>
        <dbReference type="EMBL" id="CAD7253319.1"/>
    </source>
</evidence>
<name>A0A7R9AG71_9CRUS</name>
<protein>
    <recommendedName>
        <fullName evidence="2">Myb/SANT-like DNA-binding domain-containing protein</fullName>
    </recommendedName>
</protein>
<evidence type="ECO:0000256" key="1">
    <source>
        <dbReference type="SAM" id="MobiDB-lite"/>
    </source>
</evidence>
<proteinExistence type="predicted"/>
<dbReference type="EMBL" id="LR905163">
    <property type="protein sequence ID" value="CAD7253319.1"/>
    <property type="molecule type" value="Genomic_DNA"/>
</dbReference>
<dbReference type="PANTHER" id="PTHR47595:SF1">
    <property type="entry name" value="MYB_SANT-LIKE DNA-BINDING DOMAIN-CONTAINING PROTEIN"/>
    <property type="match status" value="1"/>
</dbReference>
<reference evidence="3" key="1">
    <citation type="submission" date="2020-11" db="EMBL/GenBank/DDBJ databases">
        <authorList>
            <person name="Tran Van P."/>
        </authorList>
    </citation>
    <scope>NUCLEOTIDE SEQUENCE</scope>
</reference>
<evidence type="ECO:0000313" key="4">
    <source>
        <dbReference type="Proteomes" id="UP000677054"/>
    </source>
</evidence>